<name>A0A8J3G3C0_9PROT</name>
<reference evidence="1" key="1">
    <citation type="journal article" date="2014" name="Int. J. Syst. Evol. Microbiol.">
        <title>Complete genome sequence of Corynebacterium casei LMG S-19264T (=DSM 44701T), isolated from a smear-ripened cheese.</title>
        <authorList>
            <consortium name="US DOE Joint Genome Institute (JGI-PGF)"/>
            <person name="Walter F."/>
            <person name="Albersmeier A."/>
            <person name="Kalinowski J."/>
            <person name="Ruckert C."/>
        </authorList>
    </citation>
    <scope>NUCLEOTIDE SEQUENCE</scope>
    <source>
        <strain evidence="1">KCTC 32513</strain>
    </source>
</reference>
<evidence type="ECO:0000313" key="1">
    <source>
        <dbReference type="EMBL" id="GHB00873.1"/>
    </source>
</evidence>
<dbReference type="InterPro" id="IPR005501">
    <property type="entry name" value="LamB/YcsF/PxpA-like"/>
</dbReference>
<protein>
    <submittedName>
        <fullName evidence="1">UPF0271 protein</fullName>
    </submittedName>
</protein>
<dbReference type="GO" id="GO:0005975">
    <property type="term" value="P:carbohydrate metabolic process"/>
    <property type="evidence" value="ECO:0007669"/>
    <property type="project" value="InterPro"/>
</dbReference>
<dbReference type="Proteomes" id="UP000634004">
    <property type="component" value="Unassembled WGS sequence"/>
</dbReference>
<dbReference type="NCBIfam" id="NF003814">
    <property type="entry name" value="PRK05406.1-3"/>
    <property type="match status" value="1"/>
</dbReference>
<comment type="caution">
    <text evidence="1">The sequence shown here is derived from an EMBL/GenBank/DDBJ whole genome shotgun (WGS) entry which is preliminary data.</text>
</comment>
<dbReference type="RefSeq" id="WP_189498894.1">
    <property type="nucleotide sequence ID" value="NZ_BMZH01000011.1"/>
</dbReference>
<proteinExistence type="predicted"/>
<accession>A0A8J3G3C0</accession>
<dbReference type="CDD" id="cd10801">
    <property type="entry name" value="LamB_YcsF_like_1"/>
    <property type="match status" value="1"/>
</dbReference>
<dbReference type="EMBL" id="BMZH01000011">
    <property type="protein sequence ID" value="GHB00873.1"/>
    <property type="molecule type" value="Genomic_DNA"/>
</dbReference>
<keyword evidence="2" id="KW-1185">Reference proteome</keyword>
<dbReference type="InterPro" id="IPR011330">
    <property type="entry name" value="Glyco_hydro/deAcase_b/a-brl"/>
</dbReference>
<dbReference type="PANTHER" id="PTHR30292:SF0">
    <property type="entry name" value="5-OXOPROLINASE SUBUNIT A"/>
    <property type="match status" value="1"/>
</dbReference>
<reference evidence="1" key="2">
    <citation type="submission" date="2020-09" db="EMBL/GenBank/DDBJ databases">
        <authorList>
            <person name="Sun Q."/>
            <person name="Kim S."/>
        </authorList>
    </citation>
    <scope>NUCLEOTIDE SEQUENCE</scope>
    <source>
        <strain evidence="1">KCTC 32513</strain>
    </source>
</reference>
<dbReference type="AlphaFoldDB" id="A0A8J3G3C0"/>
<evidence type="ECO:0000313" key="2">
    <source>
        <dbReference type="Proteomes" id="UP000634004"/>
    </source>
</evidence>
<dbReference type="NCBIfam" id="NF003816">
    <property type="entry name" value="PRK05406.1-5"/>
    <property type="match status" value="1"/>
</dbReference>
<dbReference type="PANTHER" id="PTHR30292">
    <property type="entry name" value="UNCHARACTERIZED PROTEIN YBGL-RELATED"/>
    <property type="match status" value="1"/>
</dbReference>
<organism evidence="1 2">
    <name type="scientific">Algimonas arctica</name>
    <dbReference type="NCBI Taxonomy" id="1479486"/>
    <lineage>
        <taxon>Bacteria</taxon>
        <taxon>Pseudomonadati</taxon>
        <taxon>Pseudomonadota</taxon>
        <taxon>Alphaproteobacteria</taxon>
        <taxon>Maricaulales</taxon>
        <taxon>Robiginitomaculaceae</taxon>
        <taxon>Algimonas</taxon>
    </lineage>
</organism>
<dbReference type="SUPFAM" id="SSF88713">
    <property type="entry name" value="Glycoside hydrolase/deacetylase"/>
    <property type="match status" value="1"/>
</dbReference>
<sequence>MKTIDLNADIGEADTPEWEAAEAAILSFISSANIACGGHAGNDASMRKTVIGALANGVIIGAHPAYPDRENFGRRSLVLGEDIGEGDLAESLKGQIVRLMEIANDKGGRVSYVKPHGQLYNDAVGDRRKANLIARVIADIDPKLILLGGPNSEMGKAAAAHGLTFVAEGFIDRRYSDDGHLISRKQPGAVISDQNDRLGQARSLATTGEVVTASGKTLDIKARSLCVHGDSAGAVETAQQARAAIEAEGVTIRAFAA</sequence>
<gene>
    <name evidence="1" type="ORF">GCM10009069_24730</name>
</gene>
<dbReference type="Gene3D" id="3.20.20.370">
    <property type="entry name" value="Glycoside hydrolase/deacetylase"/>
    <property type="match status" value="1"/>
</dbReference>
<dbReference type="Pfam" id="PF03746">
    <property type="entry name" value="LamB_YcsF"/>
    <property type="match status" value="1"/>
</dbReference>